<dbReference type="EMBL" id="CAKJTJ010000022">
    <property type="protein sequence ID" value="CAG9622503.1"/>
    <property type="molecule type" value="Genomic_DNA"/>
</dbReference>
<evidence type="ECO:0008006" key="4">
    <source>
        <dbReference type="Google" id="ProtNLM"/>
    </source>
</evidence>
<dbReference type="Proteomes" id="UP000789833">
    <property type="component" value="Unassembled WGS sequence"/>
</dbReference>
<feature type="transmembrane region" description="Helical" evidence="1">
    <location>
        <begin position="37"/>
        <end position="57"/>
    </location>
</feature>
<feature type="transmembrane region" description="Helical" evidence="1">
    <location>
        <begin position="77"/>
        <end position="93"/>
    </location>
</feature>
<proteinExistence type="predicted"/>
<evidence type="ECO:0000313" key="2">
    <source>
        <dbReference type="EMBL" id="CAG9622503.1"/>
    </source>
</evidence>
<keyword evidence="1" id="KW-1133">Transmembrane helix</keyword>
<feature type="transmembrane region" description="Helical" evidence="1">
    <location>
        <begin position="7"/>
        <end position="25"/>
    </location>
</feature>
<name>A0ABM8YR83_9BACI</name>
<keyword evidence="1" id="KW-0472">Membrane</keyword>
<reference evidence="2 3" key="1">
    <citation type="submission" date="2021-10" db="EMBL/GenBank/DDBJ databases">
        <authorList>
            <person name="Criscuolo A."/>
        </authorList>
    </citation>
    <scope>NUCLEOTIDE SEQUENCE [LARGE SCALE GENOMIC DNA]</scope>
    <source>
        <strain evidence="3">CIP 111883</strain>
    </source>
</reference>
<accession>A0ABM8YR83</accession>
<sequence>MGKMKKFSIVVSALLLTVLICFGLYKWLSEGIVDLNAIFTGSLALAFLFNALTWGDVNADKSTDELDMHIKTQSAKIGYFTLMVLSIVILIMTEGVGNLNEIKNIPLALVVFFSLAILPITEFFYSKKYR</sequence>
<keyword evidence="3" id="KW-1185">Reference proteome</keyword>
<gene>
    <name evidence="2" type="ORF">BACCIP111883_03294</name>
</gene>
<organism evidence="2 3">
    <name type="scientific">Sutcliffiella rhizosphaerae</name>
    <dbReference type="NCBI Taxonomy" id="2880967"/>
    <lineage>
        <taxon>Bacteria</taxon>
        <taxon>Bacillati</taxon>
        <taxon>Bacillota</taxon>
        <taxon>Bacilli</taxon>
        <taxon>Bacillales</taxon>
        <taxon>Bacillaceae</taxon>
        <taxon>Sutcliffiella</taxon>
    </lineage>
</organism>
<dbReference type="RefSeq" id="WP_230503193.1">
    <property type="nucleotide sequence ID" value="NZ_CAKJTJ010000022.1"/>
</dbReference>
<evidence type="ECO:0000313" key="3">
    <source>
        <dbReference type="Proteomes" id="UP000789833"/>
    </source>
</evidence>
<feature type="transmembrane region" description="Helical" evidence="1">
    <location>
        <begin position="105"/>
        <end position="125"/>
    </location>
</feature>
<comment type="caution">
    <text evidence="2">The sequence shown here is derived from an EMBL/GenBank/DDBJ whole genome shotgun (WGS) entry which is preliminary data.</text>
</comment>
<protein>
    <recommendedName>
        <fullName evidence="4">DUF2178 domain-containing protein</fullName>
    </recommendedName>
</protein>
<evidence type="ECO:0000256" key="1">
    <source>
        <dbReference type="SAM" id="Phobius"/>
    </source>
</evidence>
<keyword evidence="1" id="KW-0812">Transmembrane</keyword>